<dbReference type="AlphaFoldDB" id="A0A1H1QRT4"/>
<reference evidence="4 5" key="1">
    <citation type="submission" date="2016-10" db="EMBL/GenBank/DDBJ databases">
        <authorList>
            <person name="Varghese N."/>
            <person name="Submissions S."/>
        </authorList>
    </citation>
    <scope>NUCLEOTIDE SEQUENCE [LARGE SCALE GENOMIC DNA]</scope>
    <source>
        <strain evidence="4 5">Mar_2010_102</strain>
    </source>
</reference>
<sequence length="273" mass="29656">MRKIAPLLIMVLISMNFIAQESSSPYRTEFWKDGSWIAGSTALIVLGVITIQNKDGLTDNDLANLDRNDIWKINRGAAGNYSVNADELSYVPFYASFASPILFLLGEDERKNFGQISVMFVETMATTGALFTITAGTVQKSRPLVYNENLSAKERKDSDAQRSFFAGHTAATAAATFFSAKVFHDFNPDSPAVPFVWAGAVAVPAYVGYLRTKAGKHFLTDNLIGFGIGAACGILVPEIHKIGNERLDVYPTAQTNVMGTGIDTKGIAVNYSF</sequence>
<keyword evidence="1" id="KW-0472">Membrane</keyword>
<dbReference type="Proteomes" id="UP000198858">
    <property type="component" value="Chromosome I"/>
</dbReference>
<protein>
    <submittedName>
        <fullName evidence="4">PAP2 superfamily protein</fullName>
    </submittedName>
</protein>
<feature type="transmembrane region" description="Helical" evidence="1">
    <location>
        <begin position="192"/>
        <end position="210"/>
    </location>
</feature>
<feature type="chain" id="PRO_5009258023" evidence="2">
    <location>
        <begin position="20"/>
        <end position="273"/>
    </location>
</feature>
<dbReference type="STRING" id="1250231.SAMN04488552_2613"/>
<keyword evidence="5" id="KW-1185">Reference proteome</keyword>
<dbReference type="Pfam" id="PF01569">
    <property type="entry name" value="PAP2"/>
    <property type="match status" value="1"/>
</dbReference>
<dbReference type="SUPFAM" id="SSF48317">
    <property type="entry name" value="Acid phosphatase/Vanadium-dependent haloperoxidase"/>
    <property type="match status" value="1"/>
</dbReference>
<feature type="signal peptide" evidence="2">
    <location>
        <begin position="1"/>
        <end position="19"/>
    </location>
</feature>
<evidence type="ECO:0000256" key="2">
    <source>
        <dbReference type="SAM" id="SignalP"/>
    </source>
</evidence>
<dbReference type="RefSeq" id="WP_089663219.1">
    <property type="nucleotide sequence ID" value="NZ_LT629745.1"/>
</dbReference>
<feature type="transmembrane region" description="Helical" evidence="1">
    <location>
        <begin position="35"/>
        <end position="51"/>
    </location>
</feature>
<gene>
    <name evidence="4" type="ORF">SAMN04488552_2613</name>
</gene>
<name>A0A1H1QRT4_9FLAO</name>
<accession>A0A1H1QRT4</accession>
<proteinExistence type="predicted"/>
<dbReference type="Gene3D" id="1.20.144.10">
    <property type="entry name" value="Phosphatidic acid phosphatase type 2/haloperoxidase"/>
    <property type="match status" value="1"/>
</dbReference>
<evidence type="ECO:0000313" key="5">
    <source>
        <dbReference type="Proteomes" id="UP000198858"/>
    </source>
</evidence>
<dbReference type="InterPro" id="IPR000326">
    <property type="entry name" value="PAP2/HPO"/>
</dbReference>
<evidence type="ECO:0000259" key="3">
    <source>
        <dbReference type="Pfam" id="PF01569"/>
    </source>
</evidence>
<keyword evidence="1" id="KW-1133">Transmembrane helix</keyword>
<dbReference type="EMBL" id="LT629745">
    <property type="protein sequence ID" value="SDS26202.1"/>
    <property type="molecule type" value="Genomic_DNA"/>
</dbReference>
<organism evidence="4 5">
    <name type="scientific">Christiangramia echinicola</name>
    <dbReference type="NCBI Taxonomy" id="279359"/>
    <lineage>
        <taxon>Bacteria</taxon>
        <taxon>Pseudomonadati</taxon>
        <taxon>Bacteroidota</taxon>
        <taxon>Flavobacteriia</taxon>
        <taxon>Flavobacteriales</taxon>
        <taxon>Flavobacteriaceae</taxon>
        <taxon>Christiangramia</taxon>
    </lineage>
</organism>
<keyword evidence="2" id="KW-0732">Signal</keyword>
<evidence type="ECO:0000313" key="4">
    <source>
        <dbReference type="EMBL" id="SDS26202.1"/>
    </source>
</evidence>
<feature type="domain" description="Phosphatidic acid phosphatase type 2/haloperoxidase" evidence="3">
    <location>
        <begin position="120"/>
        <end position="239"/>
    </location>
</feature>
<dbReference type="InterPro" id="IPR036938">
    <property type="entry name" value="PAP2/HPO_sf"/>
</dbReference>
<keyword evidence="1" id="KW-0812">Transmembrane</keyword>
<evidence type="ECO:0000256" key="1">
    <source>
        <dbReference type="SAM" id="Phobius"/>
    </source>
</evidence>